<feature type="transmembrane region" description="Helical" evidence="1">
    <location>
        <begin position="7"/>
        <end position="29"/>
    </location>
</feature>
<comment type="caution">
    <text evidence="2">The sequence shown here is derived from an EMBL/GenBank/DDBJ whole genome shotgun (WGS) entry which is preliminary data.</text>
</comment>
<name>A0A2T3FTV1_9CLOT</name>
<dbReference type="Proteomes" id="UP000241048">
    <property type="component" value="Unassembled WGS sequence"/>
</dbReference>
<accession>A0A2T3FTV1</accession>
<dbReference type="Gene3D" id="3.20.20.80">
    <property type="entry name" value="Glycosidases"/>
    <property type="match status" value="2"/>
</dbReference>
<dbReference type="AlphaFoldDB" id="A0A2T3FTV1"/>
<dbReference type="SUPFAM" id="SSF51445">
    <property type="entry name" value="(Trans)glycosidases"/>
    <property type="match status" value="1"/>
</dbReference>
<dbReference type="EMBL" id="PYLO01000001">
    <property type="protein sequence ID" value="PST38679.1"/>
    <property type="molecule type" value="Genomic_DNA"/>
</dbReference>
<gene>
    <name evidence="2" type="ORF">C7U56_01615</name>
</gene>
<dbReference type="InterPro" id="IPR017853">
    <property type="entry name" value="GH"/>
</dbReference>
<evidence type="ECO:0000256" key="1">
    <source>
        <dbReference type="SAM" id="Phobius"/>
    </source>
</evidence>
<keyword evidence="1" id="KW-1133">Transmembrane helix</keyword>
<reference evidence="2 3" key="1">
    <citation type="submission" date="2018-03" db="EMBL/GenBank/DDBJ databases">
        <title>Lachnoclostridium SNUG30386 gen.nov., sp.nov., isolated from human faeces.</title>
        <authorList>
            <person name="Seo B."/>
            <person name="Jeon K."/>
            <person name="Ko G."/>
        </authorList>
    </citation>
    <scope>NUCLEOTIDE SEQUENCE [LARGE SCALE GENOMIC DNA]</scope>
    <source>
        <strain evidence="2 3">SNUG30386</strain>
    </source>
</reference>
<keyword evidence="3" id="KW-1185">Reference proteome</keyword>
<evidence type="ECO:0008006" key="4">
    <source>
        <dbReference type="Google" id="ProtNLM"/>
    </source>
</evidence>
<keyword evidence="1" id="KW-0472">Membrane</keyword>
<evidence type="ECO:0000313" key="2">
    <source>
        <dbReference type="EMBL" id="PST38679.1"/>
    </source>
</evidence>
<organism evidence="2 3">
    <name type="scientific">Clostridium fessum</name>
    <dbReference type="NCBI Taxonomy" id="2126740"/>
    <lineage>
        <taxon>Bacteria</taxon>
        <taxon>Bacillati</taxon>
        <taxon>Bacillota</taxon>
        <taxon>Clostridia</taxon>
        <taxon>Eubacteriales</taxon>
        <taxon>Clostridiaceae</taxon>
        <taxon>Clostridium</taxon>
    </lineage>
</organism>
<keyword evidence="1" id="KW-0812">Transmembrane</keyword>
<proteinExistence type="predicted"/>
<evidence type="ECO:0000313" key="3">
    <source>
        <dbReference type="Proteomes" id="UP000241048"/>
    </source>
</evidence>
<sequence length="724" mass="83079">MKRFIISISAIILLVFIGFIAVFYGGFYVDSGRDNHINTFVRTENKEILIKDKDKWKPFEVRGIDMGSGIPGEWSTDYAITKETYLRWFQLIQEAGANTLRVYSVQNPSFYKAFYEYNSQHEEPLYLLQGIWVNDYIQNSLVDAYADSFAGKLLDNCLVTVDVIHGKRLIINNDADTSTGLYLHDISKWVLGYIIGNGWEDTTVAYTDEKYPDMEPYKGTYLTASKDASAFESLLAETGDRMLYYESTRYDEQRLISFSSGNATDPFDYPKEIAEYFRKCARIDAEHITATDKFISGQFASYSASPYDQDYLSCMEYTTWNSLSDKKIDFSDCITPDGKRNTYRAYLRLLNEHHTMPVLAVEFGAATGRGEIQENQVTSRGLGYYSEKEQGKILVDCYEDIMAAGLSGGCVYSWQDEWFKHTWNTMYAVDLSRNIYWEDAQTNDQHFGLLAFDCGEKESVCYVDGDTSEWTDKDMVIQYEDGSFISVKYDASDVYLYLHKKGFDLENDTLYVPVDTTPKTGSTRMENCTAEFERPTDFVLILNGKDNTRLLVQDRYNPIHANYEEDITGEDSYIDPPARDSAVFENICMVLRDVIGQYQDAATPLRTFESGKLYYGNGNPSASAYDSRADFICNGDDVEIRIPWQLLNFSDPSRMQIHDDYYDGNYGIEAVGIKEMFIGLGREGNTIEMGRLKLKGWENTVSYHERLKEAYQVLKTYWTGKEHE</sequence>
<protein>
    <recommendedName>
        <fullName evidence="4">Family 2 glycosyl transferase</fullName>
    </recommendedName>
</protein>
<dbReference type="RefSeq" id="WP_106999881.1">
    <property type="nucleotide sequence ID" value="NZ_PYLO01000001.1"/>
</dbReference>